<keyword evidence="16" id="KW-1185">Reference proteome</keyword>
<dbReference type="InterPro" id="IPR033865">
    <property type="entry name" value="Ataxin-3"/>
</dbReference>
<dbReference type="FunCoup" id="A0A2R5GVD8">
    <property type="interactions" value="31"/>
</dbReference>
<gene>
    <name evidence="15" type="ORF">FCC1311_110292</name>
</gene>
<feature type="active site" evidence="12">
    <location>
        <position position="122"/>
    </location>
</feature>
<protein>
    <recommendedName>
        <fullName evidence="3">ubiquitinyl hydrolase 1</fullName>
        <ecNumber evidence="3">3.4.19.12</ecNumber>
    </recommendedName>
</protein>
<sequence>MTDELTEAIYHEKQYGSMCGQHCLNNLLQGPYFGPDDLAEIAAELDALERHLMEDGGATSTSNNVDDSGNFSIQVLSTALDRSHGLKLVQDRRAVNELLEYLNGDNADLSEDVAFVCNLANHWFSIRSIRGELWDLNSLKKRPACISLFYLSAYLGQLREEGYSIFVVEGTLPPLFTDMNAMGKRSDWFVPGVDDVGVDDSAPQRLNPDDVDDPDLRAALRASMASSSSYGNHSTAATAGERYSVGAFDSLEESDSDLQAALAMSMHNRGSTHENAAHVELDAEDFDDADDADDADDEEELVRRAIEESLKDSR</sequence>
<dbReference type="GO" id="GO:0006508">
    <property type="term" value="P:proteolysis"/>
    <property type="evidence" value="ECO:0007669"/>
    <property type="project" value="UniProtKB-KW"/>
</dbReference>
<feature type="active site" description="Proton acceptor" evidence="11">
    <location>
        <position position="122"/>
    </location>
</feature>
<dbReference type="GO" id="GO:0016579">
    <property type="term" value="P:protein deubiquitination"/>
    <property type="evidence" value="ECO:0007669"/>
    <property type="project" value="InterPro"/>
</dbReference>
<evidence type="ECO:0000256" key="1">
    <source>
        <dbReference type="ARBA" id="ARBA00000707"/>
    </source>
</evidence>
<feature type="active site" evidence="11 12">
    <location>
        <position position="137"/>
    </location>
</feature>
<dbReference type="PROSITE" id="PS50957">
    <property type="entry name" value="JOSEPHIN"/>
    <property type="match status" value="1"/>
</dbReference>
<comment type="caution">
    <text evidence="15">The sequence shown here is derived from an EMBL/GenBank/DDBJ whole genome shotgun (WGS) entry which is preliminary data.</text>
</comment>
<dbReference type="PANTHER" id="PTHR14159">
    <property type="entry name" value="ATAXIN-3-RELATED"/>
    <property type="match status" value="1"/>
</dbReference>
<dbReference type="SMART" id="SM01246">
    <property type="entry name" value="Josephin"/>
    <property type="match status" value="1"/>
</dbReference>
<evidence type="ECO:0000256" key="12">
    <source>
        <dbReference type="PROSITE-ProRule" id="PRU00331"/>
    </source>
</evidence>
<dbReference type="InterPro" id="IPR006155">
    <property type="entry name" value="Josephin"/>
</dbReference>
<evidence type="ECO:0000256" key="10">
    <source>
        <dbReference type="ARBA" id="ARBA00023242"/>
    </source>
</evidence>
<keyword evidence="5" id="KW-0833">Ubl conjugation pathway</keyword>
<evidence type="ECO:0000313" key="15">
    <source>
        <dbReference type="EMBL" id="GBG34807.1"/>
    </source>
</evidence>
<keyword evidence="6 12" id="KW-0378">Hydrolase</keyword>
<evidence type="ECO:0000256" key="2">
    <source>
        <dbReference type="ARBA" id="ARBA00004123"/>
    </source>
</evidence>
<keyword evidence="8" id="KW-0805">Transcription regulation</keyword>
<evidence type="ECO:0000256" key="11">
    <source>
        <dbReference type="PIRSR" id="PIRSR633865-1"/>
    </source>
</evidence>
<keyword evidence="4" id="KW-0645">Protease</keyword>
<dbReference type="Gene3D" id="3.90.70.40">
    <property type="match status" value="1"/>
</dbReference>
<dbReference type="PANTHER" id="PTHR14159:SF0">
    <property type="entry name" value="ATAXIN-3-RELATED"/>
    <property type="match status" value="1"/>
</dbReference>
<dbReference type="EC" id="3.4.19.12" evidence="3"/>
<keyword evidence="9" id="KW-0804">Transcription</keyword>
<keyword evidence="10" id="KW-0539">Nucleus</keyword>
<dbReference type="EMBL" id="BEYU01000218">
    <property type="protein sequence ID" value="GBG34807.1"/>
    <property type="molecule type" value="Genomic_DNA"/>
</dbReference>
<dbReference type="InterPro" id="IPR003903">
    <property type="entry name" value="UIM_dom"/>
</dbReference>
<comment type="catalytic activity">
    <reaction evidence="1">
        <text>Thiol-dependent hydrolysis of ester, thioester, amide, peptide and isopeptide bonds formed by the C-terminal Gly of ubiquitin (a 76-residue protein attached to proteins as an intracellular targeting signal).</text>
        <dbReference type="EC" id="3.4.19.12"/>
    </reaction>
</comment>
<dbReference type="GO" id="GO:0004843">
    <property type="term" value="F:cysteine-type deubiquitinase activity"/>
    <property type="evidence" value="ECO:0007669"/>
    <property type="project" value="UniProtKB-EC"/>
</dbReference>
<evidence type="ECO:0000256" key="7">
    <source>
        <dbReference type="ARBA" id="ARBA00022807"/>
    </source>
</evidence>
<feature type="domain" description="Josephin" evidence="14">
    <location>
        <begin position="6"/>
        <end position="183"/>
    </location>
</feature>
<organism evidence="15 16">
    <name type="scientific">Hondaea fermentalgiana</name>
    <dbReference type="NCBI Taxonomy" id="2315210"/>
    <lineage>
        <taxon>Eukaryota</taxon>
        <taxon>Sar</taxon>
        <taxon>Stramenopiles</taxon>
        <taxon>Bigyra</taxon>
        <taxon>Labyrinthulomycetes</taxon>
        <taxon>Thraustochytrida</taxon>
        <taxon>Thraustochytriidae</taxon>
        <taxon>Hondaea</taxon>
    </lineage>
</organism>
<dbReference type="Gene3D" id="1.10.287.10">
    <property type="entry name" value="S15/NS1, RNA-binding"/>
    <property type="match status" value="1"/>
</dbReference>
<dbReference type="AlphaFoldDB" id="A0A2R5GVD8"/>
<feature type="compositionally biased region" description="Acidic residues" evidence="13">
    <location>
        <begin position="282"/>
        <end position="298"/>
    </location>
</feature>
<dbReference type="Proteomes" id="UP000241890">
    <property type="component" value="Unassembled WGS sequence"/>
</dbReference>
<comment type="subcellular location">
    <subcellularLocation>
        <location evidence="2">Nucleus</location>
    </subcellularLocation>
</comment>
<evidence type="ECO:0000259" key="14">
    <source>
        <dbReference type="PROSITE" id="PS50957"/>
    </source>
</evidence>
<dbReference type="Pfam" id="PF02099">
    <property type="entry name" value="Josephin"/>
    <property type="match status" value="1"/>
</dbReference>
<accession>A0A2R5GVD8</accession>
<evidence type="ECO:0000256" key="5">
    <source>
        <dbReference type="ARBA" id="ARBA00022786"/>
    </source>
</evidence>
<evidence type="ECO:0000256" key="8">
    <source>
        <dbReference type="ARBA" id="ARBA00023015"/>
    </source>
</evidence>
<evidence type="ECO:0000256" key="3">
    <source>
        <dbReference type="ARBA" id="ARBA00012759"/>
    </source>
</evidence>
<proteinExistence type="predicted"/>
<keyword evidence="7" id="KW-0788">Thiol protease</keyword>
<evidence type="ECO:0000256" key="6">
    <source>
        <dbReference type="ARBA" id="ARBA00022801"/>
    </source>
</evidence>
<feature type="active site" description="Nucleophile" evidence="11">
    <location>
        <position position="19"/>
    </location>
</feature>
<reference evidence="15 16" key="1">
    <citation type="submission" date="2017-12" db="EMBL/GenBank/DDBJ databases">
        <title>Sequencing, de novo assembly and annotation of complete genome of a new Thraustochytrid species, strain FCC1311.</title>
        <authorList>
            <person name="Sedici K."/>
            <person name="Godart F."/>
            <person name="Aiese Cigliano R."/>
            <person name="Sanseverino W."/>
            <person name="Barakat M."/>
            <person name="Ortet P."/>
            <person name="Marechal E."/>
            <person name="Cagnac O."/>
            <person name="Amato A."/>
        </authorList>
    </citation>
    <scope>NUCLEOTIDE SEQUENCE [LARGE SCALE GENOMIC DNA]</scope>
</reference>
<dbReference type="Pfam" id="PF02809">
    <property type="entry name" value="UIM"/>
    <property type="match status" value="3"/>
</dbReference>
<dbReference type="GO" id="GO:0005634">
    <property type="term" value="C:nucleus"/>
    <property type="evidence" value="ECO:0007669"/>
    <property type="project" value="UniProtKB-SubCell"/>
</dbReference>
<feature type="active site" evidence="12">
    <location>
        <position position="19"/>
    </location>
</feature>
<dbReference type="InParanoid" id="A0A2R5GVD8"/>
<evidence type="ECO:0000256" key="4">
    <source>
        <dbReference type="ARBA" id="ARBA00022670"/>
    </source>
</evidence>
<dbReference type="OrthoDB" id="422700at2759"/>
<name>A0A2R5GVD8_9STRA</name>
<evidence type="ECO:0000313" key="16">
    <source>
        <dbReference type="Proteomes" id="UP000241890"/>
    </source>
</evidence>
<dbReference type="PRINTS" id="PR01233">
    <property type="entry name" value="JOSEPHIN"/>
</dbReference>
<evidence type="ECO:0000256" key="13">
    <source>
        <dbReference type="SAM" id="MobiDB-lite"/>
    </source>
</evidence>
<evidence type="ECO:0000256" key="9">
    <source>
        <dbReference type="ARBA" id="ARBA00023163"/>
    </source>
</evidence>
<feature type="region of interest" description="Disordered" evidence="13">
    <location>
        <begin position="274"/>
        <end position="298"/>
    </location>
</feature>